<keyword evidence="1" id="KW-0378">Hydrolase</keyword>
<accession>A0ABV8T1G4</accession>
<dbReference type="EMBL" id="JBHSDU010000014">
    <property type="protein sequence ID" value="MFC4312900.1"/>
    <property type="molecule type" value="Genomic_DNA"/>
</dbReference>
<dbReference type="InterPro" id="IPR029069">
    <property type="entry name" value="HotDog_dom_sf"/>
</dbReference>
<evidence type="ECO:0000313" key="1">
    <source>
        <dbReference type="EMBL" id="MFC4312900.1"/>
    </source>
</evidence>
<dbReference type="EC" id="3.1.2.-" evidence="1"/>
<dbReference type="RefSeq" id="WP_380602691.1">
    <property type="nucleotide sequence ID" value="NZ_JBHSDU010000014.1"/>
</dbReference>
<sequence length="136" mass="15531">MSVVTYTGIVHGVDCDVMGHLNTARSAALFDSATWAMLSRLGYRWRPDAEIGWVDRKNTIEYEREVPVDTPIRVVTRVTRLGEKSMTLLHELQVAEPWERATTFEAVLVQFDNRRRCATRIPDSHRAEIAKYLSPG</sequence>
<dbReference type="GO" id="GO:0016787">
    <property type="term" value="F:hydrolase activity"/>
    <property type="evidence" value="ECO:0007669"/>
    <property type="project" value="UniProtKB-KW"/>
</dbReference>
<dbReference type="Gene3D" id="3.10.129.10">
    <property type="entry name" value="Hotdog Thioesterase"/>
    <property type="match status" value="1"/>
</dbReference>
<proteinExistence type="predicted"/>
<gene>
    <name evidence="1" type="ORF">ACFPN2_27700</name>
</gene>
<dbReference type="SUPFAM" id="SSF54637">
    <property type="entry name" value="Thioesterase/thiol ester dehydrase-isomerase"/>
    <property type="match status" value="1"/>
</dbReference>
<name>A0ABV8T1G4_9GAMM</name>
<evidence type="ECO:0000313" key="2">
    <source>
        <dbReference type="Proteomes" id="UP001595904"/>
    </source>
</evidence>
<reference evidence="2" key="1">
    <citation type="journal article" date="2019" name="Int. J. Syst. Evol. Microbiol.">
        <title>The Global Catalogue of Microorganisms (GCM) 10K type strain sequencing project: providing services to taxonomists for standard genome sequencing and annotation.</title>
        <authorList>
            <consortium name="The Broad Institute Genomics Platform"/>
            <consortium name="The Broad Institute Genome Sequencing Center for Infectious Disease"/>
            <person name="Wu L."/>
            <person name="Ma J."/>
        </authorList>
    </citation>
    <scope>NUCLEOTIDE SEQUENCE [LARGE SCALE GENOMIC DNA]</scope>
    <source>
        <strain evidence="2">CGMCC 1.10759</strain>
    </source>
</reference>
<organism evidence="1 2">
    <name type="scientific">Steroidobacter flavus</name>
    <dbReference type="NCBI Taxonomy" id="1842136"/>
    <lineage>
        <taxon>Bacteria</taxon>
        <taxon>Pseudomonadati</taxon>
        <taxon>Pseudomonadota</taxon>
        <taxon>Gammaproteobacteria</taxon>
        <taxon>Steroidobacterales</taxon>
        <taxon>Steroidobacteraceae</taxon>
        <taxon>Steroidobacter</taxon>
    </lineage>
</organism>
<dbReference type="Proteomes" id="UP001595904">
    <property type="component" value="Unassembled WGS sequence"/>
</dbReference>
<dbReference type="CDD" id="cd00586">
    <property type="entry name" value="4HBT"/>
    <property type="match status" value="1"/>
</dbReference>
<protein>
    <submittedName>
        <fullName evidence="1">Acyl-CoA thioesterase</fullName>
        <ecNumber evidence="1">3.1.2.-</ecNumber>
    </submittedName>
</protein>
<comment type="caution">
    <text evidence="1">The sequence shown here is derived from an EMBL/GenBank/DDBJ whole genome shotgun (WGS) entry which is preliminary data.</text>
</comment>
<keyword evidence="2" id="KW-1185">Reference proteome</keyword>
<dbReference type="Pfam" id="PF13279">
    <property type="entry name" value="4HBT_2"/>
    <property type="match status" value="1"/>
</dbReference>